<dbReference type="KEGG" id="mhf:MHF_1155"/>
<dbReference type="STRING" id="859194.MHF_1155"/>
<feature type="region of interest" description="Disordered" evidence="1">
    <location>
        <begin position="158"/>
        <end position="179"/>
    </location>
</feature>
<dbReference type="EMBL" id="CP002808">
    <property type="protein sequence ID" value="AEG73397.1"/>
    <property type="molecule type" value="Genomic_DNA"/>
</dbReference>
<proteinExistence type="predicted"/>
<name>F6FJP2_MYCHI</name>
<evidence type="ECO:0000313" key="3">
    <source>
        <dbReference type="Proteomes" id="UP000007952"/>
    </source>
</evidence>
<protein>
    <submittedName>
        <fullName evidence="2">Uncharacterized protein</fullName>
    </submittedName>
</protein>
<accession>F6FJP2</accession>
<feature type="region of interest" description="Disordered" evidence="1">
    <location>
        <begin position="33"/>
        <end position="66"/>
    </location>
</feature>
<organism evidence="2 3">
    <name type="scientific">Mycoplasma haemofelis (strain Ohio2)</name>
    <dbReference type="NCBI Taxonomy" id="859194"/>
    <lineage>
        <taxon>Bacteria</taxon>
        <taxon>Bacillati</taxon>
        <taxon>Mycoplasmatota</taxon>
        <taxon>Mollicutes</taxon>
        <taxon>Mycoplasmataceae</taxon>
        <taxon>Mycoplasma</taxon>
    </lineage>
</organism>
<reference evidence="2 3" key="1">
    <citation type="journal article" date="2011" name="J. Bacteriol.">
        <title>Complete genome sequences of two hemotropic Mycoplasmas, Mycoplasma haemofelis strain Ohio2 and Mycoplasma suis strain Illinois.</title>
        <authorList>
            <person name="Messick J.B."/>
            <person name="Santos A.P."/>
            <person name="Guimaraes A.M."/>
        </authorList>
    </citation>
    <scope>NUCLEOTIDE SEQUENCE [LARGE SCALE GENOMIC DNA]</scope>
    <source>
        <strain evidence="2 3">Ohio2</strain>
    </source>
</reference>
<reference key="2">
    <citation type="submission" date="2011-05" db="EMBL/GenBank/DDBJ databases">
        <title>The Genome of Mycoplasma haemofelis Strain Ohio2, a pathogenic hemoplasma of the cat.</title>
        <authorList>
            <person name="Santos A.P."/>
            <person name="Guimaraes A.M.S."/>
            <person name="SanMiguel P.J."/>
            <person name="Martin S.W."/>
            <person name="Messick J.B."/>
        </authorList>
    </citation>
    <scope>NUCLEOTIDE SEQUENCE</scope>
    <source>
        <strain>Ohio2</strain>
    </source>
</reference>
<sequence length="179" mass="19284">MAHFLAKLAAVGGGTAAAGGGIVAGASSIFGSRGESVEKPKIKNQTEETPDATLVAEESTQTPPKPSCIIWEARDPGGSSGNRQFRELVEKHESKEDFFQKWGSGSERAMNDNFKTEIENACQNKSEKRNVNGKVYVWWGTVSGQQKWIYAGDMHKGDHDWETEISPRPSGSSGTPAAA</sequence>
<evidence type="ECO:0000313" key="2">
    <source>
        <dbReference type="EMBL" id="AEG73397.1"/>
    </source>
</evidence>
<dbReference type="HOGENOM" id="CLU_111546_2_0_14"/>
<dbReference type="Proteomes" id="UP000007952">
    <property type="component" value="Chromosome"/>
</dbReference>
<evidence type="ECO:0000256" key="1">
    <source>
        <dbReference type="SAM" id="MobiDB-lite"/>
    </source>
</evidence>
<gene>
    <name evidence="2" type="ordered locus">MHF_1155</name>
</gene>
<feature type="compositionally biased region" description="Polar residues" evidence="1">
    <location>
        <begin position="169"/>
        <end position="179"/>
    </location>
</feature>
<dbReference type="AlphaFoldDB" id="F6FJP2"/>
<feature type="compositionally biased region" description="Basic and acidic residues" evidence="1">
    <location>
        <begin position="35"/>
        <end position="46"/>
    </location>
</feature>
<dbReference type="BioCyc" id="MHAE859194:G1GR7-1149-MONOMER"/>